<comment type="similarity">
    <text evidence="1 6">Belongs to the L-aspartate dehydrogenase family.</text>
</comment>
<feature type="active site" evidence="6">
    <location>
        <position position="224"/>
    </location>
</feature>
<evidence type="ECO:0000256" key="6">
    <source>
        <dbReference type="HAMAP-Rule" id="MF_01265"/>
    </source>
</evidence>
<dbReference type="Gene3D" id="3.40.50.720">
    <property type="entry name" value="NAD(P)-binding Rossmann-like Domain"/>
    <property type="match status" value="1"/>
</dbReference>
<dbReference type="Proteomes" id="UP000740329">
    <property type="component" value="Unassembled WGS sequence"/>
</dbReference>
<dbReference type="InterPro" id="IPR011182">
    <property type="entry name" value="L-Asp_DH"/>
</dbReference>
<keyword evidence="5 6" id="KW-0520">NAD</keyword>
<dbReference type="UniPathway" id="UPA00253">
    <property type="reaction ID" value="UER00456"/>
</dbReference>
<dbReference type="PIRSF" id="PIRSF005227">
    <property type="entry name" value="Asp_dh_NAD_syn"/>
    <property type="match status" value="1"/>
</dbReference>
<dbReference type="PANTHER" id="PTHR31873">
    <property type="entry name" value="L-ASPARTATE DEHYDROGENASE-RELATED"/>
    <property type="match status" value="1"/>
</dbReference>
<evidence type="ECO:0000256" key="1">
    <source>
        <dbReference type="ARBA" id="ARBA00008331"/>
    </source>
</evidence>
<dbReference type="AlphaFoldDB" id="A0A8J7USW5"/>
<evidence type="ECO:0000256" key="3">
    <source>
        <dbReference type="ARBA" id="ARBA00022857"/>
    </source>
</evidence>
<evidence type="ECO:0000259" key="7">
    <source>
        <dbReference type="Pfam" id="PF01958"/>
    </source>
</evidence>
<keyword evidence="3 6" id="KW-0521">NADP</keyword>
<keyword evidence="2 6" id="KW-0662">Pyridine nucleotide biosynthesis</keyword>
<dbReference type="RefSeq" id="WP_209590523.1">
    <property type="nucleotide sequence ID" value="NZ_JAGGMV010000001.1"/>
</dbReference>
<feature type="binding site" evidence="6">
    <location>
        <position position="196"/>
    </location>
    <ligand>
        <name>NAD(+)</name>
        <dbReference type="ChEBI" id="CHEBI:57540"/>
    </ligand>
</feature>
<comment type="catalytic activity">
    <reaction evidence="6">
        <text>L-aspartate + NAD(+) + H2O = oxaloacetate + NH4(+) + NADH + H(+)</text>
        <dbReference type="Rhea" id="RHEA:11788"/>
        <dbReference type="ChEBI" id="CHEBI:15377"/>
        <dbReference type="ChEBI" id="CHEBI:15378"/>
        <dbReference type="ChEBI" id="CHEBI:16452"/>
        <dbReference type="ChEBI" id="CHEBI:28938"/>
        <dbReference type="ChEBI" id="CHEBI:29991"/>
        <dbReference type="ChEBI" id="CHEBI:57540"/>
        <dbReference type="ChEBI" id="CHEBI:57945"/>
        <dbReference type="EC" id="1.4.1.21"/>
    </reaction>
</comment>
<dbReference type="InterPro" id="IPR002811">
    <property type="entry name" value="Asp_DH"/>
</dbReference>
<dbReference type="EMBL" id="JAGGMV010000001">
    <property type="protein sequence ID" value="MBP2201054.1"/>
    <property type="molecule type" value="Genomic_DNA"/>
</dbReference>
<dbReference type="Pfam" id="PF01958">
    <property type="entry name" value="Asp_DH_C"/>
    <property type="match status" value="1"/>
</dbReference>
<comment type="miscellaneous">
    <text evidence="6">The iminoaspartate product is unstable in aqueous solution and can decompose to oxaloacetate and ammonia.</text>
</comment>
<dbReference type="PANTHER" id="PTHR31873:SF6">
    <property type="entry name" value="ASPARTATE DEHYDROGENASE DOMAIN-CONTAINING PROTEIN"/>
    <property type="match status" value="1"/>
</dbReference>
<protein>
    <recommendedName>
        <fullName evidence="6">L-aspartate dehydrogenase</fullName>
        <ecNumber evidence="6">1.4.1.21</ecNumber>
    </recommendedName>
</protein>
<comment type="catalytic activity">
    <reaction evidence="6">
        <text>L-aspartate + NADP(+) + H2O = oxaloacetate + NH4(+) + NADPH + H(+)</text>
        <dbReference type="Rhea" id="RHEA:11784"/>
        <dbReference type="ChEBI" id="CHEBI:15377"/>
        <dbReference type="ChEBI" id="CHEBI:15378"/>
        <dbReference type="ChEBI" id="CHEBI:16452"/>
        <dbReference type="ChEBI" id="CHEBI:28938"/>
        <dbReference type="ChEBI" id="CHEBI:29991"/>
        <dbReference type="ChEBI" id="CHEBI:57783"/>
        <dbReference type="ChEBI" id="CHEBI:58349"/>
        <dbReference type="EC" id="1.4.1.21"/>
    </reaction>
</comment>
<evidence type="ECO:0000256" key="2">
    <source>
        <dbReference type="ARBA" id="ARBA00022642"/>
    </source>
</evidence>
<comment type="caution">
    <text evidence="9">The sequence shown here is derived from an EMBL/GenBank/DDBJ whole genome shotgun (WGS) entry which is preliminary data.</text>
</comment>
<evidence type="ECO:0000256" key="5">
    <source>
        <dbReference type="ARBA" id="ARBA00023027"/>
    </source>
</evidence>
<dbReference type="Gene3D" id="3.30.360.10">
    <property type="entry name" value="Dihydrodipicolinate Reductase, domain 2"/>
    <property type="match status" value="1"/>
</dbReference>
<dbReference type="GO" id="GO:0051287">
    <property type="term" value="F:NAD binding"/>
    <property type="evidence" value="ECO:0007669"/>
    <property type="project" value="UniProtKB-UniRule"/>
</dbReference>
<dbReference type="SUPFAM" id="SSF55347">
    <property type="entry name" value="Glyceraldehyde-3-phosphate dehydrogenase-like, C-terminal domain"/>
    <property type="match status" value="1"/>
</dbReference>
<dbReference type="InterPro" id="IPR005106">
    <property type="entry name" value="Asp/hSer_DH_NAD-bd"/>
</dbReference>
<evidence type="ECO:0000313" key="9">
    <source>
        <dbReference type="EMBL" id="MBP2201054.1"/>
    </source>
</evidence>
<evidence type="ECO:0000313" key="10">
    <source>
        <dbReference type="Proteomes" id="UP000740329"/>
    </source>
</evidence>
<feature type="domain" description="Aspartate/homoserine dehydrogenase NAD-binding" evidence="8">
    <location>
        <begin position="8"/>
        <end position="121"/>
    </location>
</feature>
<dbReference type="Pfam" id="PF03447">
    <property type="entry name" value="NAD_binding_3"/>
    <property type="match status" value="1"/>
</dbReference>
<name>A0A8J7USW5_METVO</name>
<evidence type="ECO:0000259" key="8">
    <source>
        <dbReference type="Pfam" id="PF03447"/>
    </source>
</evidence>
<comment type="pathway">
    <text evidence="6">Cofactor biosynthesis; NAD(+) biosynthesis; iminoaspartate from L-aspartate (dehydrogenase route): step 1/1.</text>
</comment>
<dbReference type="SUPFAM" id="SSF51735">
    <property type="entry name" value="NAD(P)-binding Rossmann-fold domains"/>
    <property type="match status" value="1"/>
</dbReference>
<dbReference type="NCBIfam" id="TIGR03855">
    <property type="entry name" value="NAD_NadX"/>
    <property type="match status" value="1"/>
</dbReference>
<organism evidence="9 10">
    <name type="scientific">Methanococcus voltae</name>
    <dbReference type="NCBI Taxonomy" id="2188"/>
    <lineage>
        <taxon>Archaea</taxon>
        <taxon>Methanobacteriati</taxon>
        <taxon>Methanobacteriota</taxon>
        <taxon>Methanomada group</taxon>
        <taxon>Methanococci</taxon>
        <taxon>Methanococcales</taxon>
        <taxon>Methanococcaceae</taxon>
        <taxon>Methanococcus</taxon>
    </lineage>
</organism>
<dbReference type="EC" id="1.4.1.21" evidence="6"/>
<dbReference type="GO" id="GO:0009435">
    <property type="term" value="P:NAD+ biosynthetic process"/>
    <property type="evidence" value="ECO:0007669"/>
    <property type="project" value="UniProtKB-UniRule"/>
</dbReference>
<evidence type="ECO:0000256" key="4">
    <source>
        <dbReference type="ARBA" id="ARBA00023002"/>
    </source>
</evidence>
<proteinExistence type="inferred from homology"/>
<accession>A0A8J7USW5</accession>
<feature type="binding site" evidence="6">
    <location>
        <position position="124"/>
    </location>
    <ligand>
        <name>NAD(+)</name>
        <dbReference type="ChEBI" id="CHEBI:57540"/>
    </ligand>
</feature>
<dbReference type="NCBIfam" id="NF009830">
    <property type="entry name" value="PRK13304.1"/>
    <property type="match status" value="1"/>
</dbReference>
<comment type="function">
    <text evidence="6">Specifically catalyzes the NAD or NADP-dependent dehydrogenation of L-aspartate to iminoaspartate.</text>
</comment>
<dbReference type="GO" id="GO:0033735">
    <property type="term" value="F:aspartate dehydrogenase [NAD(P)+] activity"/>
    <property type="evidence" value="ECO:0007669"/>
    <property type="project" value="UniProtKB-EC"/>
</dbReference>
<dbReference type="InterPro" id="IPR036291">
    <property type="entry name" value="NAD(P)-bd_dom_sf"/>
</dbReference>
<dbReference type="InterPro" id="IPR020626">
    <property type="entry name" value="Asp_DH_prok"/>
</dbReference>
<dbReference type="HAMAP" id="MF_01265">
    <property type="entry name" value="NadX"/>
    <property type="match status" value="1"/>
</dbReference>
<keyword evidence="4 6" id="KW-0560">Oxidoreductase</keyword>
<reference evidence="9" key="1">
    <citation type="submission" date="2021-03" db="EMBL/GenBank/DDBJ databases">
        <title>Genomic Encyclopedia of Type Strains, Phase IV (KMG-V): Genome sequencing to study the core and pangenomes of soil and plant-associated prokaryotes.</title>
        <authorList>
            <person name="Whitman W."/>
        </authorList>
    </citation>
    <scope>NUCLEOTIDE SEQUENCE</scope>
    <source>
        <strain evidence="9">C4</strain>
    </source>
</reference>
<sequence>MLKIGIVGCGAIASLICKALETERVKKAEVISLYDTNYQKSSELARKTNSESYETLEGFLNSNIDLVVECASVNAVQDVATKSLNSDKDVIIMSVGALVDKELFIKLRDLAEENNKKVYVPSGAIAGIDAIKAGSLGHIEKVELITTKPVFGLVNALLKNGMTEEEISEIQEKGEPTVVFDGTVFDAISKFPQNINVSVVLSLASKVPANVKIVADPTLSTNKHEIYVKGSIGTIKTCVENNPCKDNPKTSALAAYSVIRLIKDLSEPLRIGT</sequence>
<dbReference type="InterPro" id="IPR022487">
    <property type="entry name" value="Asp_DH_arc"/>
</dbReference>
<gene>
    <name evidence="6" type="primary">nadX</name>
    <name evidence="9" type="ORF">J3E07_000452</name>
</gene>
<dbReference type="GO" id="GO:0016639">
    <property type="term" value="F:oxidoreductase activity, acting on the CH-NH2 group of donors, NAD or NADP as acceptor"/>
    <property type="evidence" value="ECO:0007669"/>
    <property type="project" value="UniProtKB-UniRule"/>
</dbReference>
<dbReference type="GO" id="GO:0050661">
    <property type="term" value="F:NADP binding"/>
    <property type="evidence" value="ECO:0007669"/>
    <property type="project" value="UniProtKB-UniRule"/>
</dbReference>
<feature type="domain" description="Aspartate dehydrogenase" evidence="7">
    <location>
        <begin position="175"/>
        <end position="259"/>
    </location>
</feature>